<dbReference type="Gene3D" id="1.10.287.1120">
    <property type="entry name" value="Bipartite methylase S protein"/>
    <property type="match status" value="1"/>
</dbReference>
<name>N6Z145_9RHOO</name>
<dbReference type="CDD" id="cd17267">
    <property type="entry name" value="RMtype1_S_EcoAO83I-TRD1-CR1_like"/>
    <property type="match status" value="1"/>
</dbReference>
<dbReference type="AlphaFoldDB" id="N6Z145"/>
<keyword evidence="2" id="KW-0680">Restriction system</keyword>
<organism evidence="5 6">
    <name type="scientific">Thauera phenylacetica B4P</name>
    <dbReference type="NCBI Taxonomy" id="1234382"/>
    <lineage>
        <taxon>Bacteria</taxon>
        <taxon>Pseudomonadati</taxon>
        <taxon>Pseudomonadota</taxon>
        <taxon>Betaproteobacteria</taxon>
        <taxon>Rhodocyclales</taxon>
        <taxon>Zoogloeaceae</taxon>
        <taxon>Thauera</taxon>
    </lineage>
</organism>
<dbReference type="PANTHER" id="PTHR30408">
    <property type="entry name" value="TYPE-1 RESTRICTION ENZYME ECOKI SPECIFICITY PROTEIN"/>
    <property type="match status" value="1"/>
</dbReference>
<evidence type="ECO:0000256" key="3">
    <source>
        <dbReference type="ARBA" id="ARBA00023125"/>
    </source>
</evidence>
<dbReference type="InterPro" id="IPR044946">
    <property type="entry name" value="Restrct_endonuc_typeI_TRD_sf"/>
</dbReference>
<evidence type="ECO:0000259" key="4">
    <source>
        <dbReference type="Pfam" id="PF01420"/>
    </source>
</evidence>
<dbReference type="Gene3D" id="3.90.220.20">
    <property type="entry name" value="DNA methylase specificity domains"/>
    <property type="match status" value="1"/>
</dbReference>
<evidence type="ECO:0000256" key="2">
    <source>
        <dbReference type="ARBA" id="ARBA00022747"/>
    </source>
</evidence>
<dbReference type="GO" id="GO:0003677">
    <property type="term" value="F:DNA binding"/>
    <property type="evidence" value="ECO:0007669"/>
    <property type="project" value="UniProtKB-KW"/>
</dbReference>
<feature type="domain" description="Type I restriction modification DNA specificity" evidence="4">
    <location>
        <begin position="65"/>
        <end position="174"/>
    </location>
</feature>
<evidence type="ECO:0000313" key="5">
    <source>
        <dbReference type="EMBL" id="ENO97575.1"/>
    </source>
</evidence>
<evidence type="ECO:0000256" key="1">
    <source>
        <dbReference type="ARBA" id="ARBA00010923"/>
    </source>
</evidence>
<keyword evidence="3" id="KW-0238">DNA-binding</keyword>
<comment type="similarity">
    <text evidence="1">Belongs to the type-I restriction system S methylase family.</text>
</comment>
<gene>
    <name evidence="5" type="ORF">C667_08228</name>
</gene>
<dbReference type="PANTHER" id="PTHR30408:SF13">
    <property type="entry name" value="TYPE I RESTRICTION ENZYME HINDI SPECIFICITY SUBUNIT"/>
    <property type="match status" value="1"/>
</dbReference>
<dbReference type="InterPro" id="IPR000055">
    <property type="entry name" value="Restrct_endonuc_typeI_TRD"/>
</dbReference>
<dbReference type="SUPFAM" id="SSF116734">
    <property type="entry name" value="DNA methylase specificity domain"/>
    <property type="match status" value="2"/>
</dbReference>
<dbReference type="Pfam" id="PF01420">
    <property type="entry name" value="Methylase_S"/>
    <property type="match status" value="1"/>
</dbReference>
<evidence type="ECO:0000313" key="6">
    <source>
        <dbReference type="Proteomes" id="UP000013047"/>
    </source>
</evidence>
<dbReference type="EMBL" id="AMXF01000041">
    <property type="protein sequence ID" value="ENO97575.1"/>
    <property type="molecule type" value="Genomic_DNA"/>
</dbReference>
<dbReference type="InterPro" id="IPR052021">
    <property type="entry name" value="Type-I_RS_S_subunit"/>
</dbReference>
<comment type="caution">
    <text evidence="5">The sequence shown here is derived from an EMBL/GenBank/DDBJ whole genome shotgun (WGS) entry which is preliminary data.</text>
</comment>
<dbReference type="GO" id="GO:0009307">
    <property type="term" value="P:DNA restriction-modification system"/>
    <property type="evidence" value="ECO:0007669"/>
    <property type="project" value="UniProtKB-KW"/>
</dbReference>
<reference evidence="5 6" key="1">
    <citation type="submission" date="2012-09" db="EMBL/GenBank/DDBJ databases">
        <title>Draft Genome Sequences of 6 Strains from Genus Thauera.</title>
        <authorList>
            <person name="Liu B."/>
            <person name="Shapleigh J.P."/>
            <person name="Frostegard A.H."/>
        </authorList>
    </citation>
    <scope>NUCLEOTIDE SEQUENCE [LARGE SCALE GENOMIC DNA]</scope>
    <source>
        <strain evidence="5 6">B4P</strain>
    </source>
</reference>
<sequence>MPDLQTQRRIASILSAYDDLIENNTRRIAILEEMARRIYEEWFVRFRFPGHEQVKMVESELGLIPEGWKLRRLGDVVELAYGKALKAEERKPGPYPVYGSSGVVGSHDTSLVNGPGIIVGRKGNVGSVHWCDVSFYPIDTVYFVRTELPLHYVFFNLKRQNFINNDAAVPGLNRNQAYSLHFLVPSKVVLGRFVELCGPIFKQLRLLAVKNANLRVTRDLLLPKLISGELDVSTLSEPTV</sequence>
<keyword evidence="6" id="KW-1185">Reference proteome</keyword>
<proteinExistence type="inferred from homology"/>
<protein>
    <submittedName>
        <fullName evidence="5">Type I restriction enzyme S protein</fullName>
    </submittedName>
</protein>
<accession>N6Z145</accession>
<dbReference type="Proteomes" id="UP000013047">
    <property type="component" value="Unassembled WGS sequence"/>
</dbReference>